<keyword evidence="4" id="KW-1185">Reference proteome</keyword>
<evidence type="ECO:0000313" key="3">
    <source>
        <dbReference type="EMBL" id="KAK7207055.1"/>
    </source>
</evidence>
<comment type="caution">
    <text evidence="3">The sequence shown here is derived from an EMBL/GenBank/DDBJ whole genome shotgun (WGS) entry which is preliminary data.</text>
</comment>
<dbReference type="EMBL" id="JBBJBU010000001">
    <property type="protein sequence ID" value="KAK7207055.1"/>
    <property type="molecule type" value="Genomic_DNA"/>
</dbReference>
<dbReference type="Pfam" id="PF08457">
    <property type="entry name" value="Sfi1"/>
    <property type="match status" value="1"/>
</dbReference>
<feature type="domain" description="Sfi1 spindle body" evidence="2">
    <location>
        <begin position="271"/>
        <end position="754"/>
    </location>
</feature>
<organism evidence="3 4">
    <name type="scientific">Myxozyma melibiosi</name>
    <dbReference type="NCBI Taxonomy" id="54550"/>
    <lineage>
        <taxon>Eukaryota</taxon>
        <taxon>Fungi</taxon>
        <taxon>Dikarya</taxon>
        <taxon>Ascomycota</taxon>
        <taxon>Saccharomycotina</taxon>
        <taxon>Lipomycetes</taxon>
        <taxon>Lipomycetales</taxon>
        <taxon>Lipomycetaceae</taxon>
        <taxon>Myxozyma</taxon>
    </lineage>
</organism>
<feature type="compositionally biased region" description="Low complexity" evidence="1">
    <location>
        <begin position="773"/>
        <end position="783"/>
    </location>
</feature>
<gene>
    <name evidence="3" type="ORF">BZA70DRAFT_292453</name>
</gene>
<name>A0ABR1FB45_9ASCO</name>
<feature type="region of interest" description="Disordered" evidence="1">
    <location>
        <begin position="768"/>
        <end position="788"/>
    </location>
</feature>
<dbReference type="Proteomes" id="UP001498771">
    <property type="component" value="Unassembled WGS sequence"/>
</dbReference>
<evidence type="ECO:0000256" key="1">
    <source>
        <dbReference type="SAM" id="MobiDB-lite"/>
    </source>
</evidence>
<accession>A0ABR1FB45</accession>
<dbReference type="GeneID" id="90039892"/>
<dbReference type="RefSeq" id="XP_064770088.1">
    <property type="nucleotide sequence ID" value="XM_064914380.1"/>
</dbReference>
<feature type="compositionally biased region" description="Low complexity" evidence="1">
    <location>
        <begin position="803"/>
        <end position="815"/>
    </location>
</feature>
<sequence>MASSTDDGHLEAALNADPSFTRPLPDLAVFDGDPSRLIDQLSDDDRRILQPVLQKQVDSSHVVNYSVSDINVLRSIVQVALRATDTETVDSNSFITIFKSYETVLRRKKIDTSKETFFFKLVVKLCRAPGSSWAEKFNNLLLEISSHLIENRKPQLESLYRDFLRSSVLVPTLRKWHSKAIYLHNLTRALRRVAVKYDQSILTTHAFEIWRTKLYEYDVRENEVIALNNERIARSYLEDWREKSLQLGYDRESAADLFTKYIWFGRMKAVRSKSVELQERLDAVLAAQREAVARKYFRVWFFALQDINARVSYDTVLAGKCLDKWISELEVADSLNERADKIIALRDRQTRLIVLDYWRQSTKQVTNLNRIADAFHRQLLIRKTWLVWTRETILELSRQELEQTNNLALKKHTFSHWKTSTDMIVSADILYQSSLAHRYLKRMRERLREQLLSETRDRRLEHRTLYHWVLKERSVLLGRVSRRRGLKNAFAAWRRATAKRVESDKSAVVAVYETGNYRVVAEAMRTWKLKTAALYEMYNQAMDFDELVMYQKFFAALTSKYQRITHLTEQAEAVRKTTLLKTHFAKWQTQLSIKRQNRRESLLQDLLSAKRTRRKSAALRKWVDRTVEVVELSIQADEFYVAYGYDSIARRCLQQWSDRYLAVSEMSSLADEFSDTRLKQTYLAKWHQRKLDLDDSMRRSAAVYDINSLLRAQNLLRRWNMRAIQVGILKARADAFHERARKARAKGLFANWVDLTREIIYASDEQLGRKLSDSPPDETSTTSYADEDYDSDLGTIVAGSISTTTTEDSASTYTPTKRRSGTRVSFSGRLDDELRTPKMERWARLRNSPMYEGRRKLFATPVVRRGAENGFEMGKTV</sequence>
<feature type="region of interest" description="Disordered" evidence="1">
    <location>
        <begin position="803"/>
        <end position="825"/>
    </location>
</feature>
<evidence type="ECO:0000259" key="2">
    <source>
        <dbReference type="Pfam" id="PF08457"/>
    </source>
</evidence>
<reference evidence="3 4" key="1">
    <citation type="submission" date="2024-03" db="EMBL/GenBank/DDBJ databases">
        <title>Genome-scale model development and genomic sequencing of the oleaginous clade Lipomyces.</title>
        <authorList>
            <consortium name="Lawrence Berkeley National Laboratory"/>
            <person name="Czajka J.J."/>
            <person name="Han Y."/>
            <person name="Kim J."/>
            <person name="Mondo S.J."/>
            <person name="Hofstad B.A."/>
            <person name="Robles A."/>
            <person name="Haridas S."/>
            <person name="Riley R."/>
            <person name="LaButti K."/>
            <person name="Pangilinan J."/>
            <person name="Andreopoulos W."/>
            <person name="Lipzen A."/>
            <person name="Yan J."/>
            <person name="Wang M."/>
            <person name="Ng V."/>
            <person name="Grigoriev I.V."/>
            <person name="Spatafora J.W."/>
            <person name="Magnuson J.K."/>
            <person name="Baker S.E."/>
            <person name="Pomraning K.R."/>
        </authorList>
    </citation>
    <scope>NUCLEOTIDE SEQUENCE [LARGE SCALE GENOMIC DNA]</scope>
    <source>
        <strain evidence="3 4">Phaff 52-87</strain>
    </source>
</reference>
<proteinExistence type="predicted"/>
<evidence type="ECO:0000313" key="4">
    <source>
        <dbReference type="Proteomes" id="UP001498771"/>
    </source>
</evidence>
<dbReference type="InterPro" id="IPR013665">
    <property type="entry name" value="Sfi1_dom"/>
</dbReference>
<protein>
    <submittedName>
        <fullName evidence="3">Sfi1 spindle body protein-domain-containing protein</fullName>
    </submittedName>
</protein>